<keyword evidence="5" id="KW-0560">Oxidoreductase</keyword>
<evidence type="ECO:0000256" key="12">
    <source>
        <dbReference type="SAM" id="SignalP"/>
    </source>
</evidence>
<dbReference type="CDD" id="cd02970">
    <property type="entry name" value="PRX_like2"/>
    <property type="match status" value="1"/>
</dbReference>
<name>A0ABV8QS25_9BACT</name>
<keyword evidence="3" id="KW-0575">Peroxidase</keyword>
<dbReference type="InterPro" id="IPR050924">
    <property type="entry name" value="Peroxiredoxin_BCP/PrxQ"/>
</dbReference>
<keyword evidence="4" id="KW-0049">Antioxidant</keyword>
<dbReference type="RefSeq" id="WP_379706678.1">
    <property type="nucleotide sequence ID" value="NZ_JBHSCZ010000001.1"/>
</dbReference>
<gene>
    <name evidence="14" type="ORF">ACFOWM_02570</name>
</gene>
<evidence type="ECO:0000256" key="7">
    <source>
        <dbReference type="ARBA" id="ARBA00023284"/>
    </source>
</evidence>
<evidence type="ECO:0000256" key="8">
    <source>
        <dbReference type="ARBA" id="ARBA00032824"/>
    </source>
</evidence>
<proteinExistence type="inferred from homology"/>
<keyword evidence="12" id="KW-0732">Signal</keyword>
<dbReference type="PANTHER" id="PTHR42801">
    <property type="entry name" value="THIOREDOXIN-DEPENDENT PEROXIDE REDUCTASE"/>
    <property type="match status" value="1"/>
</dbReference>
<evidence type="ECO:0000313" key="14">
    <source>
        <dbReference type="EMBL" id="MFC4261749.1"/>
    </source>
</evidence>
<keyword evidence="7" id="KW-0676">Redox-active center</keyword>
<organism evidence="14 15">
    <name type="scientific">Ferruginibacter yonginensis</name>
    <dbReference type="NCBI Taxonomy" id="1310416"/>
    <lineage>
        <taxon>Bacteria</taxon>
        <taxon>Pseudomonadati</taxon>
        <taxon>Bacteroidota</taxon>
        <taxon>Chitinophagia</taxon>
        <taxon>Chitinophagales</taxon>
        <taxon>Chitinophagaceae</taxon>
        <taxon>Ferruginibacter</taxon>
    </lineage>
</organism>
<sequence length="197" mass="21553">MKKSILFLLLSVITLSSMAQANIAYPSGLSVGEKAPMFAAKDQNGNMVDVQSLLKKGPVVVIFYRGQWCPYCNQQLKKVSDSLSFITAKGASVVTVTPESAVNISKTIEKTKATYAIIEDKGLSIMKSYKVNFLVDDNTVTKYKGYGVDFATVNGDNGANLPVPATYIIAKDGTIKYRFFNTDYRARASVNDIINHL</sequence>
<evidence type="ECO:0000259" key="13">
    <source>
        <dbReference type="PROSITE" id="PS51352"/>
    </source>
</evidence>
<evidence type="ECO:0000256" key="9">
    <source>
        <dbReference type="ARBA" id="ARBA00038489"/>
    </source>
</evidence>
<dbReference type="PANTHER" id="PTHR42801:SF7">
    <property type="entry name" value="SLL1159 PROTEIN"/>
    <property type="match status" value="1"/>
</dbReference>
<comment type="catalytic activity">
    <reaction evidence="11">
        <text>a hydroperoxide + [thioredoxin]-dithiol = an alcohol + [thioredoxin]-disulfide + H2O</text>
        <dbReference type="Rhea" id="RHEA:62620"/>
        <dbReference type="Rhea" id="RHEA-COMP:10698"/>
        <dbReference type="Rhea" id="RHEA-COMP:10700"/>
        <dbReference type="ChEBI" id="CHEBI:15377"/>
        <dbReference type="ChEBI" id="CHEBI:29950"/>
        <dbReference type="ChEBI" id="CHEBI:30879"/>
        <dbReference type="ChEBI" id="CHEBI:35924"/>
        <dbReference type="ChEBI" id="CHEBI:50058"/>
        <dbReference type="EC" id="1.11.1.24"/>
    </reaction>
</comment>
<dbReference type="PROSITE" id="PS51352">
    <property type="entry name" value="THIOREDOXIN_2"/>
    <property type="match status" value="1"/>
</dbReference>
<dbReference type="EC" id="1.11.1.24" evidence="2"/>
<dbReference type="InterPro" id="IPR036249">
    <property type="entry name" value="Thioredoxin-like_sf"/>
</dbReference>
<feature type="chain" id="PRO_5045416834" description="thioredoxin-dependent peroxiredoxin" evidence="12">
    <location>
        <begin position="22"/>
        <end position="197"/>
    </location>
</feature>
<comment type="function">
    <text evidence="1">Thiol-specific peroxidase that catalyzes the reduction of hydrogen peroxide and organic hydroperoxides to water and alcohols, respectively. Plays a role in cell protection against oxidative stress by detoxifying peroxides and as sensor of hydrogen peroxide-mediated signaling events.</text>
</comment>
<dbReference type="EMBL" id="JBHSCZ010000001">
    <property type="protein sequence ID" value="MFC4261749.1"/>
    <property type="molecule type" value="Genomic_DNA"/>
</dbReference>
<feature type="domain" description="Thioredoxin" evidence="13">
    <location>
        <begin position="29"/>
        <end position="197"/>
    </location>
</feature>
<dbReference type="Gene3D" id="3.40.30.10">
    <property type="entry name" value="Glutaredoxin"/>
    <property type="match status" value="1"/>
</dbReference>
<evidence type="ECO:0000256" key="3">
    <source>
        <dbReference type="ARBA" id="ARBA00022559"/>
    </source>
</evidence>
<dbReference type="SUPFAM" id="SSF52833">
    <property type="entry name" value="Thioredoxin-like"/>
    <property type="match status" value="1"/>
</dbReference>
<evidence type="ECO:0000256" key="2">
    <source>
        <dbReference type="ARBA" id="ARBA00013017"/>
    </source>
</evidence>
<dbReference type="InterPro" id="IPR013766">
    <property type="entry name" value="Thioredoxin_domain"/>
</dbReference>
<keyword evidence="6" id="KW-1015">Disulfide bond</keyword>
<reference evidence="15" key="1">
    <citation type="journal article" date="2019" name="Int. J. Syst. Evol. Microbiol.">
        <title>The Global Catalogue of Microorganisms (GCM) 10K type strain sequencing project: providing services to taxonomists for standard genome sequencing and annotation.</title>
        <authorList>
            <consortium name="The Broad Institute Genomics Platform"/>
            <consortium name="The Broad Institute Genome Sequencing Center for Infectious Disease"/>
            <person name="Wu L."/>
            <person name="Ma J."/>
        </authorList>
    </citation>
    <scope>NUCLEOTIDE SEQUENCE [LARGE SCALE GENOMIC DNA]</scope>
    <source>
        <strain evidence="15">CECT 8289</strain>
    </source>
</reference>
<evidence type="ECO:0000256" key="11">
    <source>
        <dbReference type="ARBA" id="ARBA00049091"/>
    </source>
</evidence>
<protein>
    <recommendedName>
        <fullName evidence="2">thioredoxin-dependent peroxiredoxin</fullName>
        <ecNumber evidence="2">1.11.1.24</ecNumber>
    </recommendedName>
    <alternativeName>
        <fullName evidence="8">Thioredoxin peroxidase</fullName>
    </alternativeName>
    <alternativeName>
        <fullName evidence="10">Thioredoxin-dependent peroxiredoxin Bcp</fullName>
    </alternativeName>
</protein>
<keyword evidence="15" id="KW-1185">Reference proteome</keyword>
<evidence type="ECO:0000256" key="10">
    <source>
        <dbReference type="ARBA" id="ARBA00042639"/>
    </source>
</evidence>
<dbReference type="Proteomes" id="UP001595907">
    <property type="component" value="Unassembled WGS sequence"/>
</dbReference>
<evidence type="ECO:0000256" key="5">
    <source>
        <dbReference type="ARBA" id="ARBA00023002"/>
    </source>
</evidence>
<evidence type="ECO:0000313" key="15">
    <source>
        <dbReference type="Proteomes" id="UP001595907"/>
    </source>
</evidence>
<evidence type="ECO:0000256" key="6">
    <source>
        <dbReference type="ARBA" id="ARBA00023157"/>
    </source>
</evidence>
<feature type="signal peptide" evidence="12">
    <location>
        <begin position="1"/>
        <end position="21"/>
    </location>
</feature>
<evidence type="ECO:0000256" key="4">
    <source>
        <dbReference type="ARBA" id="ARBA00022862"/>
    </source>
</evidence>
<dbReference type="Pfam" id="PF00578">
    <property type="entry name" value="AhpC-TSA"/>
    <property type="match status" value="1"/>
</dbReference>
<comment type="caution">
    <text evidence="14">The sequence shown here is derived from an EMBL/GenBank/DDBJ whole genome shotgun (WGS) entry which is preliminary data.</text>
</comment>
<dbReference type="InterPro" id="IPR000866">
    <property type="entry name" value="AhpC/TSA"/>
</dbReference>
<accession>A0ABV8QS25</accession>
<comment type="similarity">
    <text evidence="9">Belongs to the peroxiredoxin family. BCP/PrxQ subfamily.</text>
</comment>
<evidence type="ECO:0000256" key="1">
    <source>
        <dbReference type="ARBA" id="ARBA00003330"/>
    </source>
</evidence>